<sequence length="37" mass="4434">MKKEEEENPNRGAALKEGQIVRKQTDKTNKYHRHKLK</sequence>
<accession>Q581L7</accession>
<feature type="region of interest" description="Disordered" evidence="1">
    <location>
        <begin position="1"/>
        <end position="37"/>
    </location>
</feature>
<organism evidence="2">
    <name type="scientific">Trypanosoma brucei</name>
    <dbReference type="NCBI Taxonomy" id="5691"/>
    <lineage>
        <taxon>Eukaryota</taxon>
        <taxon>Discoba</taxon>
        <taxon>Euglenozoa</taxon>
        <taxon>Kinetoplastea</taxon>
        <taxon>Metakinetoplastina</taxon>
        <taxon>Trypanosomatida</taxon>
        <taxon>Trypanosomatidae</taxon>
        <taxon>Trypanosoma</taxon>
    </lineage>
</organism>
<reference evidence="2" key="1">
    <citation type="submission" date="2001-06" db="EMBL/GenBank/DDBJ databases">
        <authorList>
            <person name="Ghedin E."/>
            <person name="Blandin G."/>
            <person name="Bartholomeu D."/>
            <person name="Caler E."/>
            <person name="Haas B."/>
            <person name="Hannick L."/>
            <person name="Shallom J."/>
            <person name="Hou L."/>
            <person name="Djikeng A."/>
            <person name="Feldblyum T."/>
            <person name="Hostetler J."/>
            <person name="Johnson J."/>
            <person name="Jones K."/>
            <person name="Koo H.L."/>
            <person name="Larkin C."/>
            <person name="Pai G."/>
            <person name="Peterson J."/>
            <person name="Khalak H.G."/>
            <person name="Salzberg S."/>
            <person name="Simpson A.J."/>
            <person name="Tallon L."/>
            <person name="Van Aken S."/>
            <person name="Wanless D."/>
            <person name="White O."/>
            <person name="Wortman J."/>
            <person name="Fraser C.M."/>
            <person name="El-Sayed N.M.A."/>
        </authorList>
    </citation>
    <scope>NUCLEOTIDE SEQUENCE</scope>
    <source>
        <strain evidence="2">GUTat10.1</strain>
    </source>
</reference>
<name>Q581L7_9TRYP</name>
<dbReference type="AlphaFoldDB" id="Q581L7"/>
<evidence type="ECO:0000256" key="1">
    <source>
        <dbReference type="SAM" id="MobiDB-lite"/>
    </source>
</evidence>
<dbReference type="EMBL" id="AC091781">
    <property type="protein sequence ID" value="AAX80096.1"/>
    <property type="molecule type" value="Genomic_DNA"/>
</dbReference>
<reference evidence="2" key="3">
    <citation type="submission" date="2005-04" db="EMBL/GenBank/DDBJ databases">
        <authorList>
            <person name="Haas B."/>
            <person name="Blandin G."/>
            <person name="El-Sayed N."/>
        </authorList>
    </citation>
    <scope>NUCLEOTIDE SEQUENCE</scope>
    <source>
        <strain evidence="2">GUTat10.1</strain>
    </source>
</reference>
<proteinExistence type="predicted"/>
<evidence type="ECO:0000313" key="2">
    <source>
        <dbReference type="EMBL" id="AAX80096.1"/>
    </source>
</evidence>
<protein>
    <submittedName>
        <fullName evidence="2">Uncharacterized protein</fullName>
    </submittedName>
</protein>
<reference evidence="2" key="2">
    <citation type="submission" date="2002-04" db="EMBL/GenBank/DDBJ databases">
        <authorList>
            <person name="El-Sayed N.M."/>
            <person name="Khalak H."/>
            <person name="Adams M.D."/>
        </authorList>
    </citation>
    <scope>NUCLEOTIDE SEQUENCE</scope>
    <source>
        <strain evidence="2">GUTat10.1</strain>
    </source>
</reference>
<gene>
    <name evidence="2" type="ORF">Tb04.30K5.380</name>
</gene>
<feature type="compositionally biased region" description="Basic and acidic residues" evidence="1">
    <location>
        <begin position="19"/>
        <end position="29"/>
    </location>
</feature>